<dbReference type="Proteomes" id="UP000565205">
    <property type="component" value="Unassembled WGS sequence"/>
</dbReference>
<dbReference type="InterPro" id="IPR018647">
    <property type="entry name" value="SLFN_3-like_DNA/RNA_helicase"/>
</dbReference>
<accession>A0A850NNW0</accession>
<feature type="domain" description="Schlafen group 3-like DNA/RNA helicase" evidence="1">
    <location>
        <begin position="5"/>
        <end position="129"/>
    </location>
</feature>
<feature type="non-terminal residue" evidence="2">
    <location>
        <position position="1"/>
    </location>
</feature>
<reference evidence="2 3" key="1">
    <citation type="submission" date="2020-06" db="EMBL/GenBank/DDBJ databases">
        <title>Description of novel acetic acid bacteria.</title>
        <authorList>
            <person name="Sombolestani A."/>
        </authorList>
    </citation>
    <scope>NUCLEOTIDE SEQUENCE [LARGE SCALE GENOMIC DNA]</scope>
    <source>
        <strain evidence="2 3">LMG 26838</strain>
    </source>
</reference>
<name>A0A850NNW0_9PROT</name>
<proteinExistence type="predicted"/>
<comment type="caution">
    <text evidence="2">The sequence shown here is derived from an EMBL/GenBank/DDBJ whole genome shotgun (WGS) entry which is preliminary data.</text>
</comment>
<evidence type="ECO:0000313" key="2">
    <source>
        <dbReference type="EMBL" id="NVN30069.1"/>
    </source>
</evidence>
<evidence type="ECO:0000259" key="1">
    <source>
        <dbReference type="Pfam" id="PF09848"/>
    </source>
</evidence>
<dbReference type="RefSeq" id="WP_176623304.1">
    <property type="nucleotide sequence ID" value="NZ_JABXXQ010000100.1"/>
</dbReference>
<sequence>ACHPGQRCGLIASSGAKRLRAEGLGAELPHMDAAAVAHWFLDRFPDIRASDALDTVATQFSVQGLELDHVGLCWGGDLIRRPDGAGWQVRRLSGTAWQTSQTAEKVANLLNTYRVLLTRARYETLIWVPQGDARDATRLPAMYDAIADFLLACGVTPLPDSPPVATPAEASLFDIA</sequence>
<protein>
    <submittedName>
        <fullName evidence="2">DUF2075 domain-containing protein</fullName>
    </submittedName>
</protein>
<dbReference type="AlphaFoldDB" id="A0A850NNW0"/>
<gene>
    <name evidence="2" type="ORF">HUK83_06940</name>
</gene>
<dbReference type="Pfam" id="PF09848">
    <property type="entry name" value="SLFN-g3_helicase"/>
    <property type="match status" value="1"/>
</dbReference>
<dbReference type="EMBL" id="JABXXQ010000100">
    <property type="protein sequence ID" value="NVN30069.1"/>
    <property type="molecule type" value="Genomic_DNA"/>
</dbReference>
<evidence type="ECO:0000313" key="3">
    <source>
        <dbReference type="Proteomes" id="UP000565205"/>
    </source>
</evidence>
<organism evidence="2 3">
    <name type="scientific">Endobacter medicaginis</name>
    <dbReference type="NCBI Taxonomy" id="1181271"/>
    <lineage>
        <taxon>Bacteria</taxon>
        <taxon>Pseudomonadati</taxon>
        <taxon>Pseudomonadota</taxon>
        <taxon>Alphaproteobacteria</taxon>
        <taxon>Acetobacterales</taxon>
        <taxon>Acetobacteraceae</taxon>
        <taxon>Endobacter</taxon>
    </lineage>
</organism>